<evidence type="ECO:0000256" key="5">
    <source>
        <dbReference type="ARBA" id="ARBA00022519"/>
    </source>
</evidence>
<dbReference type="Pfam" id="PF00873">
    <property type="entry name" value="ACR_tran"/>
    <property type="match status" value="1"/>
</dbReference>
<dbReference type="Gene3D" id="3.30.70.1440">
    <property type="entry name" value="Multidrug efflux transporter AcrB pore domain"/>
    <property type="match status" value="1"/>
</dbReference>
<feature type="transmembrane region" description="Helical" evidence="9">
    <location>
        <begin position="905"/>
        <end position="927"/>
    </location>
</feature>
<feature type="transmembrane region" description="Helical" evidence="9">
    <location>
        <begin position="369"/>
        <end position="391"/>
    </location>
</feature>
<dbReference type="Gene3D" id="3.30.70.1430">
    <property type="entry name" value="Multidrug efflux transporter AcrB pore domain"/>
    <property type="match status" value="2"/>
</dbReference>
<dbReference type="Gene3D" id="1.20.1640.10">
    <property type="entry name" value="Multidrug efflux transporter AcrB transmembrane domain"/>
    <property type="match status" value="2"/>
</dbReference>
<feature type="transmembrane region" description="Helical" evidence="9">
    <location>
        <begin position="545"/>
        <end position="565"/>
    </location>
</feature>
<feature type="transmembrane region" description="Helical" evidence="9">
    <location>
        <begin position="875"/>
        <end position="898"/>
    </location>
</feature>
<feature type="transmembrane region" description="Helical" evidence="9">
    <location>
        <begin position="343"/>
        <end position="362"/>
    </location>
</feature>
<evidence type="ECO:0000259" key="10">
    <source>
        <dbReference type="PROSITE" id="PS50156"/>
    </source>
</evidence>
<feature type="transmembrane region" description="Helical" evidence="9">
    <location>
        <begin position="1013"/>
        <end position="1036"/>
    </location>
</feature>
<dbReference type="InterPro" id="IPR000731">
    <property type="entry name" value="SSD"/>
</dbReference>
<dbReference type="PANTHER" id="PTHR32063:SF11">
    <property type="entry name" value="CATION OR DRUG EFFLUX SYSTEM PROTEIN"/>
    <property type="match status" value="1"/>
</dbReference>
<dbReference type="PROSITE" id="PS50156">
    <property type="entry name" value="SSD"/>
    <property type="match status" value="1"/>
</dbReference>
<proteinExistence type="inferred from homology"/>
<organism evidence="11 12">
    <name type="scientific">Telmatospirillum siberiense</name>
    <dbReference type="NCBI Taxonomy" id="382514"/>
    <lineage>
        <taxon>Bacteria</taxon>
        <taxon>Pseudomonadati</taxon>
        <taxon>Pseudomonadota</taxon>
        <taxon>Alphaproteobacteria</taxon>
        <taxon>Rhodospirillales</taxon>
        <taxon>Rhodospirillaceae</taxon>
        <taxon>Telmatospirillum</taxon>
    </lineage>
</organism>
<comment type="subcellular location">
    <subcellularLocation>
        <location evidence="1 9">Cell inner membrane</location>
        <topology evidence="1 9">Multi-pass membrane protein</topology>
    </subcellularLocation>
</comment>
<dbReference type="OrthoDB" id="9806532at2"/>
<evidence type="ECO:0000256" key="3">
    <source>
        <dbReference type="ARBA" id="ARBA00022448"/>
    </source>
</evidence>
<dbReference type="AlphaFoldDB" id="A0A2N3PUW4"/>
<dbReference type="SUPFAM" id="SSF82693">
    <property type="entry name" value="Multidrug efflux transporter AcrB pore domain, PN1, PN2, PC1 and PC2 subdomains"/>
    <property type="match status" value="4"/>
</dbReference>
<dbReference type="InterPro" id="IPR001036">
    <property type="entry name" value="Acrflvin-R"/>
</dbReference>
<dbReference type="PANTHER" id="PTHR32063">
    <property type="match status" value="1"/>
</dbReference>
<dbReference type="Proteomes" id="UP000233293">
    <property type="component" value="Unassembled WGS sequence"/>
</dbReference>
<dbReference type="GO" id="GO:0005886">
    <property type="term" value="C:plasma membrane"/>
    <property type="evidence" value="ECO:0007669"/>
    <property type="project" value="UniProtKB-SubCell"/>
</dbReference>
<dbReference type="SUPFAM" id="SSF82714">
    <property type="entry name" value="Multidrug efflux transporter AcrB TolC docking domain, DN and DC subdomains"/>
    <property type="match status" value="2"/>
</dbReference>
<feature type="transmembrane region" description="Helical" evidence="9">
    <location>
        <begin position="12"/>
        <end position="32"/>
    </location>
</feature>
<evidence type="ECO:0000256" key="1">
    <source>
        <dbReference type="ARBA" id="ARBA00004429"/>
    </source>
</evidence>
<protein>
    <recommendedName>
        <fullName evidence="9">Efflux pump membrane transporter</fullName>
    </recommendedName>
</protein>
<dbReference type="GO" id="GO:0015562">
    <property type="term" value="F:efflux transmembrane transporter activity"/>
    <property type="evidence" value="ECO:0007669"/>
    <property type="project" value="InterPro"/>
</dbReference>
<keyword evidence="3 9" id="KW-0813">Transport</keyword>
<dbReference type="GO" id="GO:0042910">
    <property type="term" value="F:xenobiotic transmembrane transporter activity"/>
    <property type="evidence" value="ECO:0007669"/>
    <property type="project" value="TreeGrafter"/>
</dbReference>
<feature type="domain" description="SSD" evidence="10">
    <location>
        <begin position="368"/>
        <end position="497"/>
    </location>
</feature>
<comment type="similarity">
    <text evidence="2 9">Belongs to the resistance-nodulation-cell division (RND) (TC 2.A.6) family.</text>
</comment>
<evidence type="ECO:0000256" key="9">
    <source>
        <dbReference type="RuleBase" id="RU364070"/>
    </source>
</evidence>
<reference evidence="12" key="1">
    <citation type="submission" date="2017-12" db="EMBL/GenBank/DDBJ databases">
        <title>Draft genome sequence of Telmatospirillum siberiense 26-4b1T, an acidotolerant peatland alphaproteobacterium potentially involved in sulfur cycling.</title>
        <authorList>
            <person name="Hausmann B."/>
            <person name="Pjevac P."/>
            <person name="Schreck K."/>
            <person name="Herbold C.W."/>
            <person name="Daims H."/>
            <person name="Wagner M."/>
            <person name="Pester M."/>
            <person name="Loy A."/>
        </authorList>
    </citation>
    <scope>NUCLEOTIDE SEQUENCE [LARGE SCALE GENOMIC DNA]</scope>
    <source>
        <strain evidence="12">26-4b1</strain>
    </source>
</reference>
<dbReference type="Gene3D" id="3.30.70.1320">
    <property type="entry name" value="Multidrug efflux transporter AcrB pore domain like"/>
    <property type="match status" value="1"/>
</dbReference>
<feature type="transmembrane region" description="Helical" evidence="9">
    <location>
        <begin position="440"/>
        <end position="460"/>
    </location>
</feature>
<dbReference type="InterPro" id="IPR004764">
    <property type="entry name" value="MdtF-like"/>
</dbReference>
<evidence type="ECO:0000256" key="7">
    <source>
        <dbReference type="ARBA" id="ARBA00022989"/>
    </source>
</evidence>
<keyword evidence="12" id="KW-1185">Reference proteome</keyword>
<dbReference type="PRINTS" id="PR00702">
    <property type="entry name" value="ACRIFLAVINRP"/>
</dbReference>
<dbReference type="GO" id="GO:0009636">
    <property type="term" value="P:response to toxic substance"/>
    <property type="evidence" value="ECO:0007669"/>
    <property type="project" value="UniProtKB-ARBA"/>
</dbReference>
<keyword evidence="5 9" id="KW-0997">Cell inner membrane</keyword>
<keyword evidence="7 9" id="KW-1133">Transmembrane helix</keyword>
<accession>A0A2N3PUW4</accession>
<name>A0A2N3PUW4_9PROT</name>
<dbReference type="RefSeq" id="WP_101250987.1">
    <property type="nucleotide sequence ID" value="NZ_PIUM01000013.1"/>
</dbReference>
<gene>
    <name evidence="11" type="ORF">CWS72_12730</name>
</gene>
<dbReference type="FunFam" id="1.20.1640.10:FF:000001">
    <property type="entry name" value="Efflux pump membrane transporter"/>
    <property type="match status" value="1"/>
</dbReference>
<evidence type="ECO:0000313" key="11">
    <source>
        <dbReference type="EMBL" id="PKU24192.1"/>
    </source>
</evidence>
<dbReference type="SUPFAM" id="SSF82866">
    <property type="entry name" value="Multidrug efflux transporter AcrB transmembrane domain"/>
    <property type="match status" value="2"/>
</dbReference>
<comment type="caution">
    <text evidence="11">The sequence shown here is derived from an EMBL/GenBank/DDBJ whole genome shotgun (WGS) entry which is preliminary data.</text>
</comment>
<sequence length="1065" mass="114298">MRFSHFFIDRPIFATVVSVFITLIGAIAYFTLPLAQYPEIAPPTIVVSASYPGASGQVVADTVATPLEQQINGVENMLYMSSQSTGDGNLKLTVTFRPGTNLNIAQVLVQNRVALANPQLPSEVQRLGVNVVKNSPDFLMVIHLISPDGSRDQLYLSNYATLQVKDVLTRVDGVGSVTVFGARDYAMRIWLDPDKVAARNLTPGEVLKALQAQNVQVAAGVLGQPPVPKPGAFQFNVQTQGRLSDPAEFGNVVVKSDADGRITRVRDIGRVELGAQDYNVNGYLDDTPAVPMGIFQLPGSNALDTANRIMKTIDDLSRSFPPGVKYTIVYNPTQFIEQSVHEVYVTIFEAILLVVVVVIAFLQTWRASLVPIVAIPVSLIGTFGVLAALGYSLNSLSLFGLVLAVGIVVDDAIVVVENVERNLREGMTPRNAAHVTMDEVGGALVAIALVLSAVFIPSAFIPGISGQFFRQFAVTIAASTVISLIVSLTLSPALCALLFQSHQEQDHHQASPLARPFILFFRLFNRTFDRIAGGYGGLTRRLARISVLLFAVYAGLIGLTGLQFYETPKGFIPDQDQGYLISIIQLPPGASLARTDEVLHQVIKAALDTPGVAHVVPFAGLDAATFTNASNAGAAFIILDPFEARAAKGLSAGSILASFSGRLSAIQDALIIPIAPPPVRGIGTAGGWKMMIEDKRGRGLPALEAAANDMAAAANQIPGLARVFTTFNNRTPSVFTNVDRVRAEILGVSADQVSEALEVYLGSSYVNDFNYLGRTYRVTAQADGMFRTDLDAIGNLKTRNVRGQMVPIGSVASFSFMTGAYRVPRYNLYPAAEVQGASLPGYSSGYALEQMSKLAAERLPDGFGFEWTELALQELLAGNSGILVFAASVLFVFLVLAAQYESWSLPLSVILIVPMCLLAAVTGLQIRGIPINILAQIGFVVLIGLAAKNAILIVEFARQGEAEGMNRVDAAVYAARTRLRPILMTSFAFILGVLPLVWATGAGAEMRQSLGSAVFFGMLGVTGFGLIFTPAFYIVVRRLVAWLDRHKPHHHGHPHHDGQPPQGAE</sequence>
<feature type="transmembrane region" description="Helical" evidence="9">
    <location>
        <begin position="982"/>
        <end position="1001"/>
    </location>
</feature>
<dbReference type="EMBL" id="PIUM01000013">
    <property type="protein sequence ID" value="PKU24192.1"/>
    <property type="molecule type" value="Genomic_DNA"/>
</dbReference>
<feature type="transmembrane region" description="Helical" evidence="9">
    <location>
        <begin position="397"/>
        <end position="419"/>
    </location>
</feature>
<feature type="transmembrane region" description="Helical" evidence="9">
    <location>
        <begin position="933"/>
        <end position="957"/>
    </location>
</feature>
<keyword evidence="8 9" id="KW-0472">Membrane</keyword>
<evidence type="ECO:0000256" key="4">
    <source>
        <dbReference type="ARBA" id="ARBA00022475"/>
    </source>
</evidence>
<dbReference type="NCBIfam" id="TIGR00915">
    <property type="entry name" value="2A0602"/>
    <property type="match status" value="1"/>
</dbReference>
<dbReference type="InterPro" id="IPR027463">
    <property type="entry name" value="AcrB_DN_DC_subdom"/>
</dbReference>
<evidence type="ECO:0000313" key="12">
    <source>
        <dbReference type="Proteomes" id="UP000233293"/>
    </source>
</evidence>
<dbReference type="Gene3D" id="3.30.2090.10">
    <property type="entry name" value="Multidrug efflux transporter AcrB TolC docking domain, DN and DC subdomains"/>
    <property type="match status" value="2"/>
</dbReference>
<feature type="transmembrane region" description="Helical" evidence="9">
    <location>
        <begin position="472"/>
        <end position="499"/>
    </location>
</feature>
<evidence type="ECO:0000256" key="8">
    <source>
        <dbReference type="ARBA" id="ARBA00023136"/>
    </source>
</evidence>
<dbReference type="NCBIfam" id="NF000282">
    <property type="entry name" value="RND_permease_1"/>
    <property type="match status" value="1"/>
</dbReference>
<keyword evidence="6 9" id="KW-0812">Transmembrane</keyword>
<evidence type="ECO:0000256" key="2">
    <source>
        <dbReference type="ARBA" id="ARBA00010942"/>
    </source>
</evidence>
<keyword evidence="4" id="KW-1003">Cell membrane</keyword>
<dbReference type="FunFam" id="3.30.70.1430:FF:000001">
    <property type="entry name" value="Efflux pump membrane transporter"/>
    <property type="match status" value="1"/>
</dbReference>
<evidence type="ECO:0000256" key="6">
    <source>
        <dbReference type="ARBA" id="ARBA00022692"/>
    </source>
</evidence>